<dbReference type="EMBL" id="JAKLMC020000045">
    <property type="protein sequence ID" value="KAK5948582.1"/>
    <property type="molecule type" value="Genomic_DNA"/>
</dbReference>
<evidence type="ECO:0000313" key="2">
    <source>
        <dbReference type="EMBL" id="KAK5948582.1"/>
    </source>
</evidence>
<dbReference type="Proteomes" id="UP001316803">
    <property type="component" value="Unassembled WGS sequence"/>
</dbReference>
<keyword evidence="3" id="KW-1185">Reference proteome</keyword>
<name>A0AAN8EEA3_9EURO</name>
<protein>
    <submittedName>
        <fullName evidence="2">Uncharacterized protein</fullName>
    </submittedName>
</protein>
<evidence type="ECO:0000256" key="1">
    <source>
        <dbReference type="SAM" id="MobiDB-lite"/>
    </source>
</evidence>
<feature type="region of interest" description="Disordered" evidence="1">
    <location>
        <begin position="121"/>
        <end position="162"/>
    </location>
</feature>
<reference evidence="2 3" key="1">
    <citation type="submission" date="2022-12" db="EMBL/GenBank/DDBJ databases">
        <title>Genomic features and morphological characterization of a novel Knufia sp. strain isolated from spacecraft assembly facility.</title>
        <authorList>
            <person name="Teixeira M."/>
            <person name="Chander A.M."/>
            <person name="Stajich J.E."/>
            <person name="Venkateswaran K."/>
        </authorList>
    </citation>
    <scope>NUCLEOTIDE SEQUENCE [LARGE SCALE GENOMIC DNA]</scope>
    <source>
        <strain evidence="2 3">FJI-L2-BK-P2</strain>
    </source>
</reference>
<sequence>MASSTPHALDKVQNSSSIKITLPPEDLPGSKPKQVILHDTGATMAIILDLPVEIIQTIVDIVYNSTIRDETVTFEDWIAYDEAWHTSTAYKAFGPVIGDRWSQAWFVAACGGSGRAEARKEWADRKEKAQKVKKTRGSRAGKGKQKGKTKTKGGRVVKKKKKETVVVKREGLRSGLSREHCSL</sequence>
<evidence type="ECO:0000313" key="3">
    <source>
        <dbReference type="Proteomes" id="UP001316803"/>
    </source>
</evidence>
<feature type="compositionally biased region" description="Basic and acidic residues" evidence="1">
    <location>
        <begin position="121"/>
        <end position="130"/>
    </location>
</feature>
<feature type="compositionally biased region" description="Basic residues" evidence="1">
    <location>
        <begin position="131"/>
        <end position="162"/>
    </location>
</feature>
<gene>
    <name evidence="2" type="ORF">OHC33_010341</name>
</gene>
<dbReference type="AlphaFoldDB" id="A0AAN8EEA3"/>
<proteinExistence type="predicted"/>
<comment type="caution">
    <text evidence="2">The sequence shown here is derived from an EMBL/GenBank/DDBJ whole genome shotgun (WGS) entry which is preliminary data.</text>
</comment>
<accession>A0AAN8EEA3</accession>
<organism evidence="2 3">
    <name type="scientific">Knufia fluminis</name>
    <dbReference type="NCBI Taxonomy" id="191047"/>
    <lineage>
        <taxon>Eukaryota</taxon>
        <taxon>Fungi</taxon>
        <taxon>Dikarya</taxon>
        <taxon>Ascomycota</taxon>
        <taxon>Pezizomycotina</taxon>
        <taxon>Eurotiomycetes</taxon>
        <taxon>Chaetothyriomycetidae</taxon>
        <taxon>Chaetothyriales</taxon>
        <taxon>Trichomeriaceae</taxon>
        <taxon>Knufia</taxon>
    </lineage>
</organism>